<gene>
    <name evidence="2" type="ORF">PIB30_053856</name>
</gene>
<organism evidence="2 3">
    <name type="scientific">Stylosanthes scabra</name>
    <dbReference type="NCBI Taxonomy" id="79078"/>
    <lineage>
        <taxon>Eukaryota</taxon>
        <taxon>Viridiplantae</taxon>
        <taxon>Streptophyta</taxon>
        <taxon>Embryophyta</taxon>
        <taxon>Tracheophyta</taxon>
        <taxon>Spermatophyta</taxon>
        <taxon>Magnoliopsida</taxon>
        <taxon>eudicotyledons</taxon>
        <taxon>Gunneridae</taxon>
        <taxon>Pentapetalae</taxon>
        <taxon>rosids</taxon>
        <taxon>fabids</taxon>
        <taxon>Fabales</taxon>
        <taxon>Fabaceae</taxon>
        <taxon>Papilionoideae</taxon>
        <taxon>50 kb inversion clade</taxon>
        <taxon>dalbergioids sensu lato</taxon>
        <taxon>Dalbergieae</taxon>
        <taxon>Pterocarpus clade</taxon>
        <taxon>Stylosanthes</taxon>
    </lineage>
</organism>
<feature type="compositionally biased region" description="Polar residues" evidence="1">
    <location>
        <begin position="65"/>
        <end position="74"/>
    </location>
</feature>
<reference evidence="2 3" key="1">
    <citation type="journal article" date="2023" name="Plants (Basel)">
        <title>Bridging the Gap: Combining Genomics and Transcriptomics Approaches to Understand Stylosanthes scabra, an Orphan Legume from the Brazilian Caatinga.</title>
        <authorList>
            <person name="Ferreira-Neto J.R.C."/>
            <person name="da Silva M.D."/>
            <person name="Binneck E."/>
            <person name="de Melo N.F."/>
            <person name="da Silva R.H."/>
            <person name="de Melo A.L.T.M."/>
            <person name="Pandolfi V."/>
            <person name="Bustamante F.O."/>
            <person name="Brasileiro-Vidal A.C."/>
            <person name="Benko-Iseppon A.M."/>
        </authorList>
    </citation>
    <scope>NUCLEOTIDE SEQUENCE [LARGE SCALE GENOMIC DNA]</scope>
    <source>
        <tissue evidence="2">Leaves</tissue>
    </source>
</reference>
<evidence type="ECO:0000313" key="3">
    <source>
        <dbReference type="Proteomes" id="UP001341840"/>
    </source>
</evidence>
<feature type="region of interest" description="Disordered" evidence="1">
    <location>
        <begin position="1"/>
        <end position="106"/>
    </location>
</feature>
<sequence length="106" mass="11499">MKAVKGITGKQPSELKDDGENNFENLKGTKESLESLKKPKVKQSRKRKNDGDTLGKAMSKRKTTTDGASSSSVISGEENLLGVAKRAEPAGPVRQTRQKRRVGLGF</sequence>
<dbReference type="Proteomes" id="UP001341840">
    <property type="component" value="Unassembled WGS sequence"/>
</dbReference>
<dbReference type="EMBL" id="JASCZI010211853">
    <property type="protein sequence ID" value="MED6197135.1"/>
    <property type="molecule type" value="Genomic_DNA"/>
</dbReference>
<feature type="compositionally biased region" description="Basic residues" evidence="1">
    <location>
        <begin position="96"/>
        <end position="106"/>
    </location>
</feature>
<comment type="caution">
    <text evidence="2">The sequence shown here is derived from an EMBL/GenBank/DDBJ whole genome shotgun (WGS) entry which is preliminary data.</text>
</comment>
<proteinExistence type="predicted"/>
<evidence type="ECO:0000256" key="1">
    <source>
        <dbReference type="SAM" id="MobiDB-lite"/>
    </source>
</evidence>
<keyword evidence="3" id="KW-1185">Reference proteome</keyword>
<name>A0ABU6XJT1_9FABA</name>
<protein>
    <submittedName>
        <fullName evidence="2">Uncharacterized protein</fullName>
    </submittedName>
</protein>
<accession>A0ABU6XJT1</accession>
<evidence type="ECO:0000313" key="2">
    <source>
        <dbReference type="EMBL" id="MED6197135.1"/>
    </source>
</evidence>
<feature type="compositionally biased region" description="Basic and acidic residues" evidence="1">
    <location>
        <begin position="27"/>
        <end position="37"/>
    </location>
</feature>
<feature type="compositionally biased region" description="Basic residues" evidence="1">
    <location>
        <begin position="38"/>
        <end position="48"/>
    </location>
</feature>